<dbReference type="InterPro" id="IPR002925">
    <property type="entry name" value="Dienelactn_hydro"/>
</dbReference>
<dbReference type="SUPFAM" id="SSF53474">
    <property type="entry name" value="alpha/beta-Hydrolases"/>
    <property type="match status" value="1"/>
</dbReference>
<dbReference type="InterPro" id="IPR029058">
    <property type="entry name" value="AB_hydrolase_fold"/>
</dbReference>
<dbReference type="GO" id="GO:0016787">
    <property type="term" value="F:hydrolase activity"/>
    <property type="evidence" value="ECO:0007669"/>
    <property type="project" value="UniProtKB-KW"/>
</dbReference>
<feature type="domain" description="Dienelactone hydrolase" evidence="1">
    <location>
        <begin position="104"/>
        <end position="320"/>
    </location>
</feature>
<protein>
    <submittedName>
        <fullName evidence="2">Alpha/Beta hydrolase protein</fullName>
    </submittedName>
</protein>
<keyword evidence="2" id="KW-0378">Hydrolase</keyword>
<name>A0AAN6S6P7_9PEZI</name>
<dbReference type="AlphaFoldDB" id="A0AAN6S6P7"/>
<keyword evidence="3" id="KW-1185">Reference proteome</keyword>
<proteinExistence type="predicted"/>
<dbReference type="Proteomes" id="UP001303473">
    <property type="component" value="Unassembled WGS sequence"/>
</dbReference>
<dbReference type="Gene3D" id="3.40.50.1820">
    <property type="entry name" value="alpha/beta hydrolase"/>
    <property type="match status" value="1"/>
</dbReference>
<dbReference type="Pfam" id="PF01738">
    <property type="entry name" value="DLH"/>
    <property type="match status" value="1"/>
</dbReference>
<dbReference type="PANTHER" id="PTHR47668">
    <property type="entry name" value="DIENELACTONE HYDROLASE FAMILY PROTEIN (AFU_ORTHOLOGUE AFUA_6G01940)"/>
    <property type="match status" value="1"/>
</dbReference>
<dbReference type="EMBL" id="MU853768">
    <property type="protein sequence ID" value="KAK3943142.1"/>
    <property type="molecule type" value="Genomic_DNA"/>
</dbReference>
<reference evidence="3" key="1">
    <citation type="journal article" date="2023" name="Mol. Phylogenet. Evol.">
        <title>Genome-scale phylogeny and comparative genomics of the fungal order Sordariales.</title>
        <authorList>
            <person name="Hensen N."/>
            <person name="Bonometti L."/>
            <person name="Westerberg I."/>
            <person name="Brannstrom I.O."/>
            <person name="Guillou S."/>
            <person name="Cros-Aarteil S."/>
            <person name="Calhoun S."/>
            <person name="Haridas S."/>
            <person name="Kuo A."/>
            <person name="Mondo S."/>
            <person name="Pangilinan J."/>
            <person name="Riley R."/>
            <person name="LaButti K."/>
            <person name="Andreopoulos B."/>
            <person name="Lipzen A."/>
            <person name="Chen C."/>
            <person name="Yan M."/>
            <person name="Daum C."/>
            <person name="Ng V."/>
            <person name="Clum A."/>
            <person name="Steindorff A."/>
            <person name="Ohm R.A."/>
            <person name="Martin F."/>
            <person name="Silar P."/>
            <person name="Natvig D.O."/>
            <person name="Lalanne C."/>
            <person name="Gautier V."/>
            <person name="Ament-Velasquez S.L."/>
            <person name="Kruys A."/>
            <person name="Hutchinson M.I."/>
            <person name="Powell A.J."/>
            <person name="Barry K."/>
            <person name="Miller A.N."/>
            <person name="Grigoriev I.V."/>
            <person name="Debuchy R."/>
            <person name="Gladieux P."/>
            <person name="Hiltunen Thoren M."/>
            <person name="Johannesson H."/>
        </authorList>
    </citation>
    <scope>NUCLEOTIDE SEQUENCE [LARGE SCALE GENOMIC DNA]</scope>
    <source>
        <strain evidence="3">CBS 340.73</strain>
    </source>
</reference>
<evidence type="ECO:0000313" key="3">
    <source>
        <dbReference type="Proteomes" id="UP001303473"/>
    </source>
</evidence>
<gene>
    <name evidence="2" type="ORF">QBC46DRAFT_378325</name>
</gene>
<evidence type="ECO:0000259" key="1">
    <source>
        <dbReference type="Pfam" id="PF01738"/>
    </source>
</evidence>
<dbReference type="PANTHER" id="PTHR47668:SF1">
    <property type="entry name" value="DIENELACTONE HYDROLASE DOMAIN-CONTAINING PROTEIN-RELATED"/>
    <property type="match status" value="1"/>
</dbReference>
<organism evidence="2 3">
    <name type="scientific">Diplogelasinospora grovesii</name>
    <dbReference type="NCBI Taxonomy" id="303347"/>
    <lineage>
        <taxon>Eukaryota</taxon>
        <taxon>Fungi</taxon>
        <taxon>Dikarya</taxon>
        <taxon>Ascomycota</taxon>
        <taxon>Pezizomycotina</taxon>
        <taxon>Sordariomycetes</taxon>
        <taxon>Sordariomycetidae</taxon>
        <taxon>Sordariales</taxon>
        <taxon>Diplogelasinosporaceae</taxon>
        <taxon>Diplogelasinospora</taxon>
    </lineage>
</organism>
<sequence length="326" mass="36136">MPRPNQLRLQQLCRPASSPSSAVLITPRSSAYTRCLSHSNGFQVTHNGQSPARIFSRHLLAQPSAAKMSTMPASHGHNEACCNIPPVVSKGYNPKGSYEDLGGFKTYVTGPADATKGIVVIYDIFGYFDQTLQGADILATSDEHHKYKVFIPDWFQGEPCPIEWYPPNTEEKQKNLRAFFGKHPPPGVASKLPEYVKALQAKNPGIRSWGIIGFCWGGKVVSLVTSGDQNPFSVAAEAHPAMVDPKEAETIKIPLIMLASGEEPEDKVKQFEENLKVPAKHVEIFKDQIHGWMAARADLSNERVKEEYIRGYKTVLEFFAKNWPSA</sequence>
<comment type="caution">
    <text evidence="2">The sequence shown here is derived from an EMBL/GenBank/DDBJ whole genome shotgun (WGS) entry which is preliminary data.</text>
</comment>
<evidence type="ECO:0000313" key="2">
    <source>
        <dbReference type="EMBL" id="KAK3943142.1"/>
    </source>
</evidence>
<accession>A0AAN6S6P7</accession>